<protein>
    <recommendedName>
        <fullName evidence="4">SH3 domain-binding protein 5-like</fullName>
    </recommendedName>
</protein>
<dbReference type="PANTHER" id="PTHR19423:SF8">
    <property type="entry name" value="SH3 DOMAIN-BINDING PROTEIN 5-LIKE"/>
    <property type="match status" value="1"/>
</dbReference>
<gene>
    <name evidence="6" type="ORF">MAR_021688</name>
</gene>
<evidence type="ECO:0000313" key="7">
    <source>
        <dbReference type="Proteomes" id="UP001164746"/>
    </source>
</evidence>
<dbReference type="Pfam" id="PF05276">
    <property type="entry name" value="SH3BP5"/>
    <property type="match status" value="1"/>
</dbReference>
<evidence type="ECO:0000256" key="2">
    <source>
        <dbReference type="ARBA" id="ARBA00022658"/>
    </source>
</evidence>
<feature type="region of interest" description="Disordered" evidence="5">
    <location>
        <begin position="531"/>
        <end position="554"/>
    </location>
</feature>
<proteinExistence type="inferred from homology"/>
<evidence type="ECO:0000313" key="6">
    <source>
        <dbReference type="EMBL" id="WAR06319.1"/>
    </source>
</evidence>
<evidence type="ECO:0000256" key="3">
    <source>
        <dbReference type="ARBA" id="ARBA00023054"/>
    </source>
</evidence>
<sequence>MVTKALNYYSSSVFVYKAESMSVNITASILETSNTPNEMETNAMGHKQLIIETTNRTPYVKAMMKNGKVNEDMPSVMATEVGLKSKMGFRFQNKEGKMADVEGRLSPSFENFEDEALDPRIQDARAAFRQVLTDATHGLDILAKKLGSCVEKARPYYDARLKAKERACSMHEAAKEMVQLAEQGYMQREDNSDPAWQEMLNHATMKVNDAETERHENEKVHLQAMNGFKEAEDLVQKYQKDLKRSINKSKPYFEMKSKVNQMMEDRKKTVTDLERSVGKTKKSYSDALRNLEEISEAIHQKRLEMRNQAELGERGTGVGSESPSPPPMRGKVHVSIDGKSVHVASSCNMGNSGTTVTSAQFSISSSSQEFRPPSVIYSSPEKARNASYRKAIEARTAGSELEDISEDMSVNLDDEFMALPHGRSDGDSVFQDNGEKSLDKPDSAMTEYSQGRYDERTSLSTKNKKPSKLKGLILTPVGAGLDPLQANLRTSMRPHVSNAKTVQSRPNSYPYSHNCQQIPESETAAVLPLSESSSVKEERKVPTDIPTPGSTTSSRRLLKVPSVQDFDEGTISDSESITSGAMLDDDQVEFLTMDFSKQSLDDADSDSFDYNNGNLPPNLSHLQNYYRKMSDAKQQDFEEVNLHDN</sequence>
<reference evidence="6" key="1">
    <citation type="submission" date="2022-11" db="EMBL/GenBank/DDBJ databases">
        <title>Centuries of genome instability and evolution in soft-shell clam transmissible cancer (bioRxiv).</title>
        <authorList>
            <person name="Hart S.F.M."/>
            <person name="Yonemitsu M.A."/>
            <person name="Giersch R.M."/>
            <person name="Beal B.F."/>
            <person name="Arriagada G."/>
            <person name="Davis B.W."/>
            <person name="Ostrander E.A."/>
            <person name="Goff S.P."/>
            <person name="Metzger M.J."/>
        </authorList>
    </citation>
    <scope>NUCLEOTIDE SEQUENCE</scope>
    <source>
        <strain evidence="6">MELC-2E11</strain>
        <tissue evidence="6">Siphon/mantle</tissue>
    </source>
</reference>
<keyword evidence="2" id="KW-0344">Guanine-nucleotide releasing factor</keyword>
<feature type="region of interest" description="Disordered" evidence="5">
    <location>
        <begin position="417"/>
        <end position="465"/>
    </location>
</feature>
<evidence type="ECO:0000256" key="4">
    <source>
        <dbReference type="ARBA" id="ARBA00040366"/>
    </source>
</evidence>
<dbReference type="PANTHER" id="PTHR19423">
    <property type="entry name" value="SH3 DOMAIN-BINDING PROTEIN 5"/>
    <property type="match status" value="1"/>
</dbReference>
<accession>A0ABY7ED51</accession>
<dbReference type="Proteomes" id="UP001164746">
    <property type="component" value="Chromosome 5"/>
</dbReference>
<dbReference type="InterPro" id="IPR007940">
    <property type="entry name" value="SH3BP5"/>
</dbReference>
<keyword evidence="3" id="KW-0175">Coiled coil</keyword>
<feature type="region of interest" description="Disordered" evidence="5">
    <location>
        <begin position="601"/>
        <end position="621"/>
    </location>
</feature>
<evidence type="ECO:0000256" key="5">
    <source>
        <dbReference type="SAM" id="MobiDB-lite"/>
    </source>
</evidence>
<comment type="similarity">
    <text evidence="1">Belongs to the SH3BP5 family.</text>
</comment>
<feature type="region of interest" description="Disordered" evidence="5">
    <location>
        <begin position="311"/>
        <end position="331"/>
    </location>
</feature>
<dbReference type="EMBL" id="CP111016">
    <property type="protein sequence ID" value="WAR06319.1"/>
    <property type="molecule type" value="Genomic_DNA"/>
</dbReference>
<organism evidence="6 7">
    <name type="scientific">Mya arenaria</name>
    <name type="common">Soft-shell clam</name>
    <dbReference type="NCBI Taxonomy" id="6604"/>
    <lineage>
        <taxon>Eukaryota</taxon>
        <taxon>Metazoa</taxon>
        <taxon>Spiralia</taxon>
        <taxon>Lophotrochozoa</taxon>
        <taxon>Mollusca</taxon>
        <taxon>Bivalvia</taxon>
        <taxon>Autobranchia</taxon>
        <taxon>Heteroconchia</taxon>
        <taxon>Euheterodonta</taxon>
        <taxon>Imparidentia</taxon>
        <taxon>Neoheterodontei</taxon>
        <taxon>Myida</taxon>
        <taxon>Myoidea</taxon>
        <taxon>Myidae</taxon>
        <taxon>Mya</taxon>
    </lineage>
</organism>
<feature type="compositionally biased region" description="Basic and acidic residues" evidence="5">
    <location>
        <begin position="433"/>
        <end position="442"/>
    </location>
</feature>
<evidence type="ECO:0000256" key="1">
    <source>
        <dbReference type="ARBA" id="ARBA00007796"/>
    </source>
</evidence>
<feature type="compositionally biased region" description="Polar residues" evidence="5">
    <location>
        <begin position="608"/>
        <end position="621"/>
    </location>
</feature>
<name>A0ABY7ED51_MYAAR</name>
<keyword evidence="7" id="KW-1185">Reference proteome</keyword>